<gene>
    <name evidence="1" type="ORF">M9458_002890</name>
</gene>
<proteinExistence type="predicted"/>
<evidence type="ECO:0000313" key="2">
    <source>
        <dbReference type="Proteomes" id="UP001529510"/>
    </source>
</evidence>
<dbReference type="AlphaFoldDB" id="A0ABD0RME4"/>
<protein>
    <submittedName>
        <fullName evidence="1">Uncharacterized protein</fullName>
    </submittedName>
</protein>
<dbReference type="Proteomes" id="UP001529510">
    <property type="component" value="Unassembled WGS sequence"/>
</dbReference>
<evidence type="ECO:0000313" key="1">
    <source>
        <dbReference type="EMBL" id="KAL0199703.1"/>
    </source>
</evidence>
<reference evidence="1 2" key="1">
    <citation type="submission" date="2024-05" db="EMBL/GenBank/DDBJ databases">
        <title>Genome sequencing and assembly of Indian major carp, Cirrhinus mrigala (Hamilton, 1822).</title>
        <authorList>
            <person name="Mohindra V."/>
            <person name="Chowdhury L.M."/>
            <person name="Lal K."/>
            <person name="Jena J.K."/>
        </authorList>
    </citation>
    <scope>NUCLEOTIDE SEQUENCE [LARGE SCALE GENOMIC DNA]</scope>
    <source>
        <strain evidence="1">CM1030</strain>
        <tissue evidence="1">Blood</tissue>
    </source>
</reference>
<sequence length="193" mass="22615">MLKLKDIIGNPCMGRQGLGTNHFQQWGKADPRQRRDMIQAEVRHLEEERRRSKAVELESQGAWTKWDLPKRKITLPELWRLEPFRISFLLPTPTNLHRWGMREDSLCSLCGGRGTLAECKTALSQGRYRWHHDKVLSALADILEQERRKKHQTYVRTASYIQFIKEGDKPPSSKKIKKSLLQAAQSWEMRVNL</sequence>
<comment type="caution">
    <text evidence="1">The sequence shown here is derived from an EMBL/GenBank/DDBJ whole genome shotgun (WGS) entry which is preliminary data.</text>
</comment>
<keyword evidence="2" id="KW-1185">Reference proteome</keyword>
<feature type="non-terminal residue" evidence="1">
    <location>
        <position position="193"/>
    </location>
</feature>
<accession>A0ABD0RME4</accession>
<organism evidence="1 2">
    <name type="scientific">Cirrhinus mrigala</name>
    <name type="common">Mrigala</name>
    <dbReference type="NCBI Taxonomy" id="683832"/>
    <lineage>
        <taxon>Eukaryota</taxon>
        <taxon>Metazoa</taxon>
        <taxon>Chordata</taxon>
        <taxon>Craniata</taxon>
        <taxon>Vertebrata</taxon>
        <taxon>Euteleostomi</taxon>
        <taxon>Actinopterygii</taxon>
        <taxon>Neopterygii</taxon>
        <taxon>Teleostei</taxon>
        <taxon>Ostariophysi</taxon>
        <taxon>Cypriniformes</taxon>
        <taxon>Cyprinidae</taxon>
        <taxon>Labeoninae</taxon>
        <taxon>Labeonini</taxon>
        <taxon>Cirrhinus</taxon>
    </lineage>
</organism>
<dbReference type="EMBL" id="JAMKFB020000002">
    <property type="protein sequence ID" value="KAL0199703.1"/>
    <property type="molecule type" value="Genomic_DNA"/>
</dbReference>
<name>A0ABD0RME4_CIRMR</name>